<accession>A0AAV3Q3I6</accession>
<dbReference type="EMBL" id="BAABME010003262">
    <property type="protein sequence ID" value="GAA0158108.1"/>
    <property type="molecule type" value="Genomic_DNA"/>
</dbReference>
<dbReference type="InterPro" id="IPR028322">
    <property type="entry name" value="PNRC-like_rgn"/>
</dbReference>
<dbReference type="PANTHER" id="PTHR33670">
    <property type="entry name" value="SPLICING FACTOR, PROLINE- AND GLUTAMINE-RICH-LIKE"/>
    <property type="match status" value="1"/>
</dbReference>
<dbReference type="GO" id="GO:0016071">
    <property type="term" value="P:mRNA metabolic process"/>
    <property type="evidence" value="ECO:0007669"/>
    <property type="project" value="UniProtKB-ARBA"/>
</dbReference>
<sequence length="203" mass="23363">MGTEVLRPQDCLAERFHLSPSSFHHRRKYSPATLNGRGFTGNNHLHRNTTNYGHRNPIMVRPVQRKKPQYQEMTNPKRLASFDDFKVVSKHTKNNLNHNNDNLSKENLSHVEHANVRILRRGASLDSINVKIKKDHNNNNINNKTNLVPFGMHRFGISDTMYAGSAFSVSPSPSDLPLPTFFKKHQSFDDSASRDLRRLLRLE</sequence>
<comment type="caution">
    <text evidence="1">The sequence shown here is derived from an EMBL/GenBank/DDBJ whole genome shotgun (WGS) entry which is preliminary data.</text>
</comment>
<evidence type="ECO:0000313" key="1">
    <source>
        <dbReference type="EMBL" id="GAA0158108.1"/>
    </source>
</evidence>
<protein>
    <submittedName>
        <fullName evidence="1">Uncharacterized protein</fullName>
    </submittedName>
</protein>
<organism evidence="1 2">
    <name type="scientific">Lithospermum erythrorhizon</name>
    <name type="common">Purple gromwell</name>
    <name type="synonym">Lithospermum officinale var. erythrorhizon</name>
    <dbReference type="NCBI Taxonomy" id="34254"/>
    <lineage>
        <taxon>Eukaryota</taxon>
        <taxon>Viridiplantae</taxon>
        <taxon>Streptophyta</taxon>
        <taxon>Embryophyta</taxon>
        <taxon>Tracheophyta</taxon>
        <taxon>Spermatophyta</taxon>
        <taxon>Magnoliopsida</taxon>
        <taxon>eudicotyledons</taxon>
        <taxon>Gunneridae</taxon>
        <taxon>Pentapetalae</taxon>
        <taxon>asterids</taxon>
        <taxon>lamiids</taxon>
        <taxon>Boraginales</taxon>
        <taxon>Boraginaceae</taxon>
        <taxon>Boraginoideae</taxon>
        <taxon>Lithospermeae</taxon>
        <taxon>Lithospermum</taxon>
    </lineage>
</organism>
<name>A0AAV3Q3I6_LITER</name>
<dbReference type="Proteomes" id="UP001454036">
    <property type="component" value="Unassembled WGS sequence"/>
</dbReference>
<dbReference type="AlphaFoldDB" id="A0AAV3Q3I6"/>
<evidence type="ECO:0000313" key="2">
    <source>
        <dbReference type="Proteomes" id="UP001454036"/>
    </source>
</evidence>
<proteinExistence type="predicted"/>
<reference evidence="1 2" key="1">
    <citation type="submission" date="2024-01" db="EMBL/GenBank/DDBJ databases">
        <title>The complete chloroplast genome sequence of Lithospermum erythrorhizon: insights into the phylogenetic relationship among Boraginaceae species and the maternal lineages of purple gromwells.</title>
        <authorList>
            <person name="Okada T."/>
            <person name="Watanabe K."/>
        </authorList>
    </citation>
    <scope>NUCLEOTIDE SEQUENCE [LARGE SCALE GENOMIC DNA]</scope>
</reference>
<gene>
    <name evidence="1" type="ORF">LIER_15218</name>
</gene>
<dbReference type="Pfam" id="PF15365">
    <property type="entry name" value="PNRC"/>
    <property type="match status" value="1"/>
</dbReference>
<keyword evidence="2" id="KW-1185">Reference proteome</keyword>
<dbReference type="PANTHER" id="PTHR33670:SF1">
    <property type="entry name" value="OS09G0416300 PROTEIN"/>
    <property type="match status" value="1"/>
</dbReference>